<name>A0A0F9UCR7_9ZZZZ</name>
<comment type="caution">
    <text evidence="14">The sequence shown here is derived from an EMBL/GenBank/DDBJ whole genome shotgun (WGS) entry which is preliminary data.</text>
</comment>
<dbReference type="GO" id="GO:0005886">
    <property type="term" value="C:plasma membrane"/>
    <property type="evidence" value="ECO:0007669"/>
    <property type="project" value="UniProtKB-SubCell"/>
</dbReference>
<feature type="transmembrane region" description="Helical" evidence="12">
    <location>
        <begin position="96"/>
        <end position="121"/>
    </location>
</feature>
<dbReference type="Pfam" id="PF01292">
    <property type="entry name" value="Ni_hydr_CYTB"/>
    <property type="match status" value="1"/>
</dbReference>
<evidence type="ECO:0000256" key="6">
    <source>
        <dbReference type="ARBA" id="ARBA00022723"/>
    </source>
</evidence>
<feature type="transmembrane region" description="Helical" evidence="12">
    <location>
        <begin position="54"/>
        <end position="75"/>
    </location>
</feature>
<evidence type="ECO:0000256" key="12">
    <source>
        <dbReference type="SAM" id="Phobius"/>
    </source>
</evidence>
<keyword evidence="6" id="KW-0479">Metal-binding</keyword>
<keyword evidence="10 12" id="KW-0472">Membrane</keyword>
<keyword evidence="5 12" id="KW-0812">Transmembrane</keyword>
<organism evidence="14">
    <name type="scientific">marine sediment metagenome</name>
    <dbReference type="NCBI Taxonomy" id="412755"/>
    <lineage>
        <taxon>unclassified sequences</taxon>
        <taxon>metagenomes</taxon>
        <taxon>ecological metagenomes</taxon>
    </lineage>
</organism>
<keyword evidence="3" id="KW-1003">Cell membrane</keyword>
<keyword evidence="7" id="KW-0249">Electron transport</keyword>
<dbReference type="PANTHER" id="PTHR30529">
    <property type="entry name" value="CYTOCHROME B561"/>
    <property type="match status" value="1"/>
</dbReference>
<dbReference type="PANTHER" id="PTHR30529:SF6">
    <property type="entry name" value="BLL0291 PROTEIN"/>
    <property type="match status" value="1"/>
</dbReference>
<keyword evidence="4" id="KW-0349">Heme</keyword>
<dbReference type="InterPro" id="IPR011577">
    <property type="entry name" value="Cyt_b561_bac/Ni-Hgenase"/>
</dbReference>
<dbReference type="GO" id="GO:0022904">
    <property type="term" value="P:respiratory electron transport chain"/>
    <property type="evidence" value="ECO:0007669"/>
    <property type="project" value="InterPro"/>
</dbReference>
<evidence type="ECO:0000256" key="3">
    <source>
        <dbReference type="ARBA" id="ARBA00022475"/>
    </source>
</evidence>
<reference evidence="14" key="1">
    <citation type="journal article" date="2015" name="Nature">
        <title>Complex archaea that bridge the gap between prokaryotes and eukaryotes.</title>
        <authorList>
            <person name="Spang A."/>
            <person name="Saw J.H."/>
            <person name="Jorgensen S.L."/>
            <person name="Zaremba-Niedzwiedzka K."/>
            <person name="Martijn J."/>
            <person name="Lind A.E."/>
            <person name="van Eijk R."/>
            <person name="Schleper C."/>
            <person name="Guy L."/>
            <person name="Ettema T.J."/>
        </authorList>
    </citation>
    <scope>NUCLEOTIDE SEQUENCE</scope>
</reference>
<evidence type="ECO:0000256" key="8">
    <source>
        <dbReference type="ARBA" id="ARBA00022989"/>
    </source>
</evidence>
<dbReference type="GO" id="GO:0009055">
    <property type="term" value="F:electron transfer activity"/>
    <property type="evidence" value="ECO:0007669"/>
    <property type="project" value="InterPro"/>
</dbReference>
<evidence type="ECO:0000256" key="10">
    <source>
        <dbReference type="ARBA" id="ARBA00023136"/>
    </source>
</evidence>
<feature type="domain" description="Cytochrome b561 bacterial/Ni-hydrogenase" evidence="13">
    <location>
        <begin position="10"/>
        <end position="166"/>
    </location>
</feature>
<evidence type="ECO:0000256" key="5">
    <source>
        <dbReference type="ARBA" id="ARBA00022692"/>
    </source>
</evidence>
<evidence type="ECO:0000256" key="11">
    <source>
        <dbReference type="ARBA" id="ARBA00037975"/>
    </source>
</evidence>
<evidence type="ECO:0000256" key="7">
    <source>
        <dbReference type="ARBA" id="ARBA00022982"/>
    </source>
</evidence>
<keyword evidence="2" id="KW-0813">Transport</keyword>
<keyword evidence="8 12" id="KW-1133">Transmembrane helix</keyword>
<evidence type="ECO:0000313" key="14">
    <source>
        <dbReference type="EMBL" id="KKN85177.1"/>
    </source>
</evidence>
<sequence>MKAKSSPAGWSLLNIAMHWLIVVLIIVQYLESEFMVSLWDGTLEGKAVSFRTTILGWTHIVLGSAILVAAAIRLLDRFFIHGRPAHSDAEPNWALWLAKVTHAMLYIVLILMPILGLAAWFTGNDTLAGYHTFLWTPLLVLIGLHIVGALAQHFLFRSDALRRMVPIMKAPASVESIE</sequence>
<comment type="subcellular location">
    <subcellularLocation>
        <location evidence="1">Cell membrane</location>
        <topology evidence="1">Multi-pass membrane protein</topology>
    </subcellularLocation>
</comment>
<keyword evidence="9" id="KW-0408">Iron</keyword>
<feature type="transmembrane region" description="Helical" evidence="12">
    <location>
        <begin position="12"/>
        <end position="30"/>
    </location>
</feature>
<comment type="similarity">
    <text evidence="11">Belongs to the cytochrome b561 family.</text>
</comment>
<evidence type="ECO:0000256" key="9">
    <source>
        <dbReference type="ARBA" id="ARBA00023004"/>
    </source>
</evidence>
<proteinExistence type="inferred from homology"/>
<evidence type="ECO:0000259" key="13">
    <source>
        <dbReference type="Pfam" id="PF01292"/>
    </source>
</evidence>
<dbReference type="SUPFAM" id="SSF81342">
    <property type="entry name" value="Transmembrane di-heme cytochromes"/>
    <property type="match status" value="1"/>
</dbReference>
<accession>A0A0F9UCR7</accession>
<protein>
    <recommendedName>
        <fullName evidence="13">Cytochrome b561 bacterial/Ni-hydrogenase domain-containing protein</fullName>
    </recommendedName>
</protein>
<dbReference type="AlphaFoldDB" id="A0A0F9UCR7"/>
<dbReference type="EMBL" id="LAZR01000162">
    <property type="protein sequence ID" value="KKN85177.1"/>
    <property type="molecule type" value="Genomic_DNA"/>
</dbReference>
<gene>
    <name evidence="14" type="ORF">LCGC14_0281590</name>
</gene>
<dbReference type="InterPro" id="IPR052168">
    <property type="entry name" value="Cytochrome_b561_oxidase"/>
</dbReference>
<dbReference type="InterPro" id="IPR016174">
    <property type="entry name" value="Di-haem_cyt_TM"/>
</dbReference>
<dbReference type="GO" id="GO:0020037">
    <property type="term" value="F:heme binding"/>
    <property type="evidence" value="ECO:0007669"/>
    <property type="project" value="TreeGrafter"/>
</dbReference>
<evidence type="ECO:0000256" key="2">
    <source>
        <dbReference type="ARBA" id="ARBA00022448"/>
    </source>
</evidence>
<dbReference type="GO" id="GO:0046872">
    <property type="term" value="F:metal ion binding"/>
    <property type="evidence" value="ECO:0007669"/>
    <property type="project" value="UniProtKB-KW"/>
</dbReference>
<feature type="transmembrane region" description="Helical" evidence="12">
    <location>
        <begin position="133"/>
        <end position="156"/>
    </location>
</feature>
<evidence type="ECO:0000256" key="1">
    <source>
        <dbReference type="ARBA" id="ARBA00004651"/>
    </source>
</evidence>
<evidence type="ECO:0000256" key="4">
    <source>
        <dbReference type="ARBA" id="ARBA00022617"/>
    </source>
</evidence>